<dbReference type="EC" id="3.5.2.3" evidence="3"/>
<dbReference type="PROSITE" id="PS00483">
    <property type="entry name" value="DIHYDROOROTASE_2"/>
    <property type="match status" value="1"/>
</dbReference>
<keyword evidence="6" id="KW-0862">Zinc</keyword>
<dbReference type="GO" id="GO:0004151">
    <property type="term" value="F:dihydroorotase activity"/>
    <property type="evidence" value="ECO:0007669"/>
    <property type="project" value="UniProtKB-EC"/>
</dbReference>
<comment type="similarity">
    <text evidence="2">Belongs to the metallo-dependent hydrolases superfamily. DHOase family. Class II DHOase subfamily.</text>
</comment>
<evidence type="ECO:0000313" key="11">
    <source>
        <dbReference type="Proteomes" id="UP001295423"/>
    </source>
</evidence>
<keyword evidence="5" id="KW-0378">Hydrolase</keyword>
<keyword evidence="11" id="KW-1185">Reference proteome</keyword>
<dbReference type="NCBIfam" id="TIGR00856">
    <property type="entry name" value="pyrC_dimer"/>
    <property type="match status" value="1"/>
</dbReference>
<comment type="pathway">
    <text evidence="1">Pyrimidine metabolism; UMP biosynthesis via de novo pathway; (S)-dihydroorotate from bicarbonate: step 3/3.</text>
</comment>
<evidence type="ECO:0000256" key="7">
    <source>
        <dbReference type="ARBA" id="ARBA00022975"/>
    </source>
</evidence>
<organism evidence="10 11">
    <name type="scientific">Cylindrotheca closterium</name>
    <dbReference type="NCBI Taxonomy" id="2856"/>
    <lineage>
        <taxon>Eukaryota</taxon>
        <taxon>Sar</taxon>
        <taxon>Stramenopiles</taxon>
        <taxon>Ochrophyta</taxon>
        <taxon>Bacillariophyta</taxon>
        <taxon>Bacillariophyceae</taxon>
        <taxon>Bacillariophycidae</taxon>
        <taxon>Bacillariales</taxon>
        <taxon>Bacillariaceae</taxon>
        <taxon>Cylindrotheca</taxon>
    </lineage>
</organism>
<evidence type="ECO:0000256" key="3">
    <source>
        <dbReference type="ARBA" id="ARBA00012860"/>
    </source>
</evidence>
<sequence>MVTKKARIEQHSPRDAAMTETITIRRPDDFHHHCRDQPITQAVLKHAVPRFARCMMMPNLVPPVTTVQLALEYKERIMSAMPPEPHAKFQPLMSLYLTDKTDPEEIRKACALKNEDGTPTVIACKYYPSGATTNSASGVTDYKNLFPVLEAMQELGMMLCIHSEVTHGDIFDREPAFIDEIMKPIVAKFPKLKIVMEHISTKAAVDYVLSAPDNLKASITPQHLMYNRNHLLVGGIKPHLYCLPILKAEVHRVALVEAATSGNPKFFLGTDSAPHVTYRKESACGCAGVFSAHAAIEFYTQVFEEEGKLDKLEDFCSSYGADHYGIPRNTETITLEKKAWKVPAQYQFGEHPLTPLQAGEEIPWSIVGLEKVPGV</sequence>
<dbReference type="AlphaFoldDB" id="A0AAD2CCL7"/>
<feature type="compositionally biased region" description="Basic and acidic residues" evidence="8">
    <location>
        <begin position="1"/>
        <end position="14"/>
    </location>
</feature>
<dbReference type="GO" id="GO:0005737">
    <property type="term" value="C:cytoplasm"/>
    <property type="evidence" value="ECO:0007669"/>
    <property type="project" value="TreeGrafter"/>
</dbReference>
<evidence type="ECO:0000313" key="10">
    <source>
        <dbReference type="EMBL" id="CAJ1925469.1"/>
    </source>
</evidence>
<dbReference type="PIRSF" id="PIRSF001237">
    <property type="entry name" value="DHOdimr"/>
    <property type="match status" value="1"/>
</dbReference>
<protein>
    <recommendedName>
        <fullName evidence="3">dihydroorotase</fullName>
        <ecNumber evidence="3">3.5.2.3</ecNumber>
    </recommendedName>
</protein>
<evidence type="ECO:0000256" key="6">
    <source>
        <dbReference type="ARBA" id="ARBA00022833"/>
    </source>
</evidence>
<accession>A0AAD2CCL7</accession>
<keyword evidence="4" id="KW-0479">Metal-binding</keyword>
<dbReference type="InterPro" id="IPR006680">
    <property type="entry name" value="Amidohydro-rel"/>
</dbReference>
<dbReference type="InterPro" id="IPR032466">
    <property type="entry name" value="Metal_Hydrolase"/>
</dbReference>
<feature type="region of interest" description="Disordered" evidence="8">
    <location>
        <begin position="1"/>
        <end position="20"/>
    </location>
</feature>
<dbReference type="SUPFAM" id="SSF51556">
    <property type="entry name" value="Metallo-dependent hydrolases"/>
    <property type="match status" value="1"/>
</dbReference>
<feature type="domain" description="Amidohydrolase-related" evidence="9">
    <location>
        <begin position="29"/>
        <end position="344"/>
    </location>
</feature>
<dbReference type="GO" id="GO:0006221">
    <property type="term" value="P:pyrimidine nucleotide biosynthetic process"/>
    <property type="evidence" value="ECO:0007669"/>
    <property type="project" value="UniProtKB-KW"/>
</dbReference>
<dbReference type="Gene3D" id="3.20.20.140">
    <property type="entry name" value="Metal-dependent hydrolases"/>
    <property type="match status" value="1"/>
</dbReference>
<comment type="caution">
    <text evidence="10">The sequence shown here is derived from an EMBL/GenBank/DDBJ whole genome shotgun (WGS) entry which is preliminary data.</text>
</comment>
<dbReference type="InterPro" id="IPR002195">
    <property type="entry name" value="Dihydroorotase_CS"/>
</dbReference>
<evidence type="ECO:0000256" key="2">
    <source>
        <dbReference type="ARBA" id="ARBA00005631"/>
    </source>
</evidence>
<dbReference type="PANTHER" id="PTHR43137:SF1">
    <property type="entry name" value="DIHYDROOROTASE"/>
    <property type="match status" value="1"/>
</dbReference>
<dbReference type="EMBL" id="CAKOGP040000002">
    <property type="protein sequence ID" value="CAJ1925469.1"/>
    <property type="molecule type" value="Genomic_DNA"/>
</dbReference>
<dbReference type="InterPro" id="IPR004721">
    <property type="entry name" value="DHOdimr"/>
</dbReference>
<dbReference type="Pfam" id="PF01979">
    <property type="entry name" value="Amidohydro_1"/>
    <property type="match status" value="1"/>
</dbReference>
<name>A0AAD2CCL7_9STRA</name>
<dbReference type="Proteomes" id="UP001295423">
    <property type="component" value="Unassembled WGS sequence"/>
</dbReference>
<evidence type="ECO:0000259" key="9">
    <source>
        <dbReference type="Pfam" id="PF01979"/>
    </source>
</evidence>
<dbReference type="GO" id="GO:0046872">
    <property type="term" value="F:metal ion binding"/>
    <property type="evidence" value="ECO:0007669"/>
    <property type="project" value="UniProtKB-KW"/>
</dbReference>
<dbReference type="HAMAP" id="MF_00219">
    <property type="entry name" value="PyrC_classII"/>
    <property type="match status" value="1"/>
</dbReference>
<dbReference type="GO" id="GO:0006207">
    <property type="term" value="P:'de novo' pyrimidine nucleobase biosynthetic process"/>
    <property type="evidence" value="ECO:0007669"/>
    <property type="project" value="TreeGrafter"/>
</dbReference>
<gene>
    <name evidence="10" type="ORF">CYCCA115_LOCUS1147</name>
</gene>
<evidence type="ECO:0000256" key="4">
    <source>
        <dbReference type="ARBA" id="ARBA00022723"/>
    </source>
</evidence>
<reference evidence="10" key="1">
    <citation type="submission" date="2023-08" db="EMBL/GenBank/DDBJ databases">
        <authorList>
            <person name="Audoor S."/>
            <person name="Bilcke G."/>
        </authorList>
    </citation>
    <scope>NUCLEOTIDE SEQUENCE</scope>
</reference>
<keyword evidence="7" id="KW-0665">Pyrimidine biosynthesis</keyword>
<proteinExistence type="inferred from homology"/>
<evidence type="ECO:0000256" key="1">
    <source>
        <dbReference type="ARBA" id="ARBA00004880"/>
    </source>
</evidence>
<evidence type="ECO:0000256" key="8">
    <source>
        <dbReference type="SAM" id="MobiDB-lite"/>
    </source>
</evidence>
<dbReference type="PANTHER" id="PTHR43137">
    <property type="entry name" value="DIHYDROOROTASE"/>
    <property type="match status" value="1"/>
</dbReference>
<dbReference type="CDD" id="cd01294">
    <property type="entry name" value="DHOase"/>
    <property type="match status" value="1"/>
</dbReference>
<evidence type="ECO:0000256" key="5">
    <source>
        <dbReference type="ARBA" id="ARBA00022801"/>
    </source>
</evidence>